<evidence type="ECO:0000313" key="2">
    <source>
        <dbReference type="EMBL" id="AHG01010.1"/>
    </source>
</evidence>
<dbReference type="Proteomes" id="UP000019024">
    <property type="component" value="Chromosome"/>
</dbReference>
<gene>
    <name evidence="2" type="ORF">HALLA_13065</name>
</gene>
<evidence type="ECO:0000256" key="1">
    <source>
        <dbReference type="SAM" id="MobiDB-lite"/>
    </source>
</evidence>
<feature type="region of interest" description="Disordered" evidence="1">
    <location>
        <begin position="18"/>
        <end position="41"/>
    </location>
</feature>
<accession>W0JUR7</accession>
<sequence length="41" mass="4653">MIDIRWGDRLPFPVSLTDRTRSALPQPSRREVQSSGDLVEA</sequence>
<reference evidence="2 3" key="1">
    <citation type="submission" date="2014-01" db="EMBL/GenBank/DDBJ databases">
        <authorList>
            <consortium name="DOE Joint Genome Institute"/>
            <person name="Anderson I."/>
            <person name="Huntemann M."/>
            <person name="Han J."/>
            <person name="Chen A."/>
            <person name="Kyrpides N."/>
            <person name="Mavromatis K."/>
            <person name="Markowitz V."/>
            <person name="Palaniappan K."/>
            <person name="Ivanova N."/>
            <person name="Schaumberg A."/>
            <person name="Pati A."/>
            <person name="Liolios K."/>
            <person name="Nordberg H.P."/>
            <person name="Cantor M.N."/>
            <person name="Hua S.X."/>
            <person name="Woyke T."/>
        </authorList>
    </citation>
    <scope>NUCLEOTIDE SEQUENCE [LARGE SCALE GENOMIC DNA]</scope>
    <source>
        <strain evidence="2 3">XH-48</strain>
    </source>
</reference>
<dbReference type="EMBL" id="CP007055">
    <property type="protein sequence ID" value="AHG01010.1"/>
    <property type="molecule type" value="Genomic_DNA"/>
</dbReference>
<dbReference type="KEGG" id="hlr:HALLA_13065"/>
<keyword evidence="3" id="KW-1185">Reference proteome</keyword>
<evidence type="ECO:0000313" key="3">
    <source>
        <dbReference type="Proteomes" id="UP000019024"/>
    </source>
</evidence>
<dbReference type="AlphaFoldDB" id="W0JUR7"/>
<name>W0JUR7_9EURY</name>
<dbReference type="HOGENOM" id="CLU_3263679_0_0_2"/>
<protein>
    <submittedName>
        <fullName evidence="2">Uncharacterized protein</fullName>
    </submittedName>
</protein>
<proteinExistence type="predicted"/>
<organism evidence="2 3">
    <name type="scientific">Halostagnicola larsenii XH-48</name>
    <dbReference type="NCBI Taxonomy" id="797299"/>
    <lineage>
        <taxon>Archaea</taxon>
        <taxon>Methanobacteriati</taxon>
        <taxon>Methanobacteriota</taxon>
        <taxon>Stenosarchaea group</taxon>
        <taxon>Halobacteria</taxon>
        <taxon>Halobacteriales</taxon>
        <taxon>Natrialbaceae</taxon>
        <taxon>Halostagnicola</taxon>
    </lineage>
</organism>